<feature type="region of interest" description="Disordered" evidence="1">
    <location>
        <begin position="1"/>
        <end position="37"/>
    </location>
</feature>
<gene>
    <name evidence="3" type="ORF">GCM10011608_33500</name>
</gene>
<proteinExistence type="predicted"/>
<reference evidence="3" key="2">
    <citation type="submission" date="2020-09" db="EMBL/GenBank/DDBJ databases">
        <authorList>
            <person name="Sun Q."/>
            <person name="Zhou Y."/>
        </authorList>
    </citation>
    <scope>NUCLEOTIDE SEQUENCE</scope>
    <source>
        <strain evidence="3">CGMCC 4.7312</strain>
    </source>
</reference>
<dbReference type="Proteomes" id="UP000608890">
    <property type="component" value="Unassembled WGS sequence"/>
</dbReference>
<dbReference type="RefSeq" id="WP_189045301.1">
    <property type="nucleotide sequence ID" value="NZ_BMNB01000014.1"/>
</dbReference>
<keyword evidence="2" id="KW-0472">Membrane</keyword>
<keyword evidence="2" id="KW-0812">Transmembrane</keyword>
<evidence type="ECO:0000313" key="4">
    <source>
        <dbReference type="Proteomes" id="UP000608890"/>
    </source>
</evidence>
<sequence length="65" mass="7359">MRERPHDGPLPSASPVPGARPRHPDGDRVPCPPRPARAPLTRRRYAYRLGAMVVVLLLLMIWIVR</sequence>
<dbReference type="EMBL" id="BMNB01000014">
    <property type="protein sequence ID" value="GGM46030.1"/>
    <property type="molecule type" value="Genomic_DNA"/>
</dbReference>
<keyword evidence="2" id="KW-1133">Transmembrane helix</keyword>
<keyword evidence="4" id="KW-1185">Reference proteome</keyword>
<accession>A0A917X066</accession>
<evidence type="ECO:0000256" key="1">
    <source>
        <dbReference type="SAM" id="MobiDB-lite"/>
    </source>
</evidence>
<reference evidence="3" key="1">
    <citation type="journal article" date="2014" name="Int. J. Syst. Evol. Microbiol.">
        <title>Complete genome sequence of Corynebacterium casei LMG S-19264T (=DSM 44701T), isolated from a smear-ripened cheese.</title>
        <authorList>
            <consortium name="US DOE Joint Genome Institute (JGI-PGF)"/>
            <person name="Walter F."/>
            <person name="Albersmeier A."/>
            <person name="Kalinowski J."/>
            <person name="Ruckert C."/>
        </authorList>
    </citation>
    <scope>NUCLEOTIDE SEQUENCE</scope>
    <source>
        <strain evidence="3">CGMCC 4.7312</strain>
    </source>
</reference>
<evidence type="ECO:0000313" key="3">
    <source>
        <dbReference type="EMBL" id="GGM46030.1"/>
    </source>
</evidence>
<protein>
    <submittedName>
        <fullName evidence="3">Uncharacterized protein</fullName>
    </submittedName>
</protein>
<organism evidence="3 4">
    <name type="scientific">Micromonospora sonchi</name>
    <dbReference type="NCBI Taxonomy" id="1763543"/>
    <lineage>
        <taxon>Bacteria</taxon>
        <taxon>Bacillati</taxon>
        <taxon>Actinomycetota</taxon>
        <taxon>Actinomycetes</taxon>
        <taxon>Micromonosporales</taxon>
        <taxon>Micromonosporaceae</taxon>
        <taxon>Micromonospora</taxon>
    </lineage>
</organism>
<dbReference type="AlphaFoldDB" id="A0A917X066"/>
<evidence type="ECO:0000256" key="2">
    <source>
        <dbReference type="SAM" id="Phobius"/>
    </source>
</evidence>
<name>A0A917X066_9ACTN</name>
<feature type="transmembrane region" description="Helical" evidence="2">
    <location>
        <begin position="45"/>
        <end position="64"/>
    </location>
</feature>
<comment type="caution">
    <text evidence="3">The sequence shown here is derived from an EMBL/GenBank/DDBJ whole genome shotgun (WGS) entry which is preliminary data.</text>
</comment>